<accession>A0A8K0UMZ0</accession>
<feature type="compositionally biased region" description="Low complexity" evidence="1">
    <location>
        <begin position="212"/>
        <end position="227"/>
    </location>
</feature>
<feature type="compositionally biased region" description="Gly residues" evidence="1">
    <location>
        <begin position="481"/>
        <end position="490"/>
    </location>
</feature>
<name>A0A8K0UMZ0_9AGAR</name>
<evidence type="ECO:0000256" key="1">
    <source>
        <dbReference type="SAM" id="MobiDB-lite"/>
    </source>
</evidence>
<feature type="compositionally biased region" description="Gly residues" evidence="1">
    <location>
        <begin position="461"/>
        <end position="470"/>
    </location>
</feature>
<dbReference type="PANTHER" id="PTHR39472">
    <property type="entry name" value="EXPRESSED PROTEIN"/>
    <property type="match status" value="1"/>
</dbReference>
<comment type="caution">
    <text evidence="2">The sequence shown here is derived from an EMBL/GenBank/DDBJ whole genome shotgun (WGS) entry which is preliminary data.</text>
</comment>
<dbReference type="OrthoDB" id="21214at2759"/>
<dbReference type="EMBL" id="JAEVFJ010000018">
    <property type="protein sequence ID" value="KAH8099705.1"/>
    <property type="molecule type" value="Genomic_DNA"/>
</dbReference>
<evidence type="ECO:0000313" key="2">
    <source>
        <dbReference type="EMBL" id="KAH8099705.1"/>
    </source>
</evidence>
<reference evidence="2" key="1">
    <citation type="journal article" date="2021" name="New Phytol.">
        <title>Evolutionary innovations through gain and loss of genes in the ectomycorrhizal Boletales.</title>
        <authorList>
            <person name="Wu G."/>
            <person name="Miyauchi S."/>
            <person name="Morin E."/>
            <person name="Kuo A."/>
            <person name="Drula E."/>
            <person name="Varga T."/>
            <person name="Kohler A."/>
            <person name="Feng B."/>
            <person name="Cao Y."/>
            <person name="Lipzen A."/>
            <person name="Daum C."/>
            <person name="Hundley H."/>
            <person name="Pangilinan J."/>
            <person name="Johnson J."/>
            <person name="Barry K."/>
            <person name="LaButti K."/>
            <person name="Ng V."/>
            <person name="Ahrendt S."/>
            <person name="Min B."/>
            <person name="Choi I.G."/>
            <person name="Park H."/>
            <person name="Plett J.M."/>
            <person name="Magnuson J."/>
            <person name="Spatafora J.W."/>
            <person name="Nagy L.G."/>
            <person name="Henrissat B."/>
            <person name="Grigoriev I.V."/>
            <person name="Yang Z.L."/>
            <person name="Xu J."/>
            <person name="Martin F.M."/>
        </authorList>
    </citation>
    <scope>NUCLEOTIDE SEQUENCE</scope>
    <source>
        <strain evidence="2">KKN 215</strain>
    </source>
</reference>
<dbReference type="AlphaFoldDB" id="A0A8K0UMZ0"/>
<feature type="compositionally biased region" description="Gly residues" evidence="1">
    <location>
        <begin position="328"/>
        <end position="341"/>
    </location>
</feature>
<proteinExistence type="predicted"/>
<organism evidence="2 3">
    <name type="scientific">Cristinia sonorae</name>
    <dbReference type="NCBI Taxonomy" id="1940300"/>
    <lineage>
        <taxon>Eukaryota</taxon>
        <taxon>Fungi</taxon>
        <taxon>Dikarya</taxon>
        <taxon>Basidiomycota</taxon>
        <taxon>Agaricomycotina</taxon>
        <taxon>Agaricomycetes</taxon>
        <taxon>Agaricomycetidae</taxon>
        <taxon>Agaricales</taxon>
        <taxon>Pleurotineae</taxon>
        <taxon>Stephanosporaceae</taxon>
        <taxon>Cristinia</taxon>
    </lineage>
</organism>
<keyword evidence="3" id="KW-1185">Reference proteome</keyword>
<evidence type="ECO:0000313" key="3">
    <source>
        <dbReference type="Proteomes" id="UP000813824"/>
    </source>
</evidence>
<dbReference type="PANTHER" id="PTHR39472:SF1">
    <property type="entry name" value="EXPRESSED PROTEIN"/>
    <property type="match status" value="1"/>
</dbReference>
<feature type="region of interest" description="Disordered" evidence="1">
    <location>
        <begin position="461"/>
        <end position="490"/>
    </location>
</feature>
<sequence length="525" mass="55821">MSTSQASRTLRVPFLPSFIPSDSFLPDQHSLEAIHAHQSMYQDEMDKFATLVDLLQQLIDQNEYNRKMCASLTTLAVEVKTQAVEAAAVTPLHRVNVDLSKEVFESELERTNAQAVIENHSLLHENRQLSVLLKEYEQTMDTVMAKFRSHALAASQHEQTLVRHYEKLMQSRETSPQSDPSNNTNIAISVHRLADLLRALTRSMAGDEAPESHQPQQLQPKPLPSSSTYPPNPYGQSTTTTSSPPPPPDSSSDPPNAIDDTIALLDSLLGDQEDWAHERETEIQRLERENDELRKRLGIDAGTAQRNGWLEDEARDLLLSRYTPIHPHGGGGGGGGGGGLGRSSSPGILGGRHERAGSPVLGMGMFSGMRPPPSPFMNVLSNQHNNTNTNSNHNNNYNNNIVPSHDFNPQTQTAFGNQISVHHQPSTGGHNTSLASQAARDLAGVGGVGAGGGGGGVGGGGGGGGGGLRGMQGRRPAMFGRGRGGAAGGAGTQLARDVGFGEGVGGGGGGVLERPWQAQVGLDLS</sequence>
<dbReference type="Proteomes" id="UP000813824">
    <property type="component" value="Unassembled WGS sequence"/>
</dbReference>
<gene>
    <name evidence="2" type="ORF">BXZ70DRAFT_1065230</name>
</gene>
<protein>
    <submittedName>
        <fullName evidence="2">Uncharacterized protein</fullName>
    </submittedName>
</protein>
<feature type="region of interest" description="Disordered" evidence="1">
    <location>
        <begin position="325"/>
        <end position="354"/>
    </location>
</feature>
<feature type="region of interest" description="Disordered" evidence="1">
    <location>
        <begin position="205"/>
        <end position="259"/>
    </location>
</feature>